<dbReference type="eggNOG" id="COG1324">
    <property type="taxonomic scope" value="Bacteria"/>
</dbReference>
<evidence type="ECO:0000313" key="3">
    <source>
        <dbReference type="Proteomes" id="UP000003165"/>
    </source>
</evidence>
<name>B9Z629_9NEIS</name>
<dbReference type="Pfam" id="PF03091">
    <property type="entry name" value="CutA1"/>
    <property type="match status" value="1"/>
</dbReference>
<dbReference type="InterPro" id="IPR004323">
    <property type="entry name" value="Ion_tolerance_CutA"/>
</dbReference>
<dbReference type="Gene3D" id="3.30.70.120">
    <property type="match status" value="1"/>
</dbReference>
<protein>
    <submittedName>
        <fullName evidence="2">CutA1 divalent ion tolerance protein</fullName>
    </submittedName>
</protein>
<organism evidence="2 3">
    <name type="scientific">Pseudogulbenkiania ferrooxidans 2002</name>
    <dbReference type="NCBI Taxonomy" id="279714"/>
    <lineage>
        <taxon>Bacteria</taxon>
        <taxon>Pseudomonadati</taxon>
        <taxon>Pseudomonadota</taxon>
        <taxon>Betaproteobacteria</taxon>
        <taxon>Neisseriales</taxon>
        <taxon>Chromobacteriaceae</taxon>
        <taxon>Pseudogulbenkiania</taxon>
    </lineage>
</organism>
<evidence type="ECO:0000256" key="1">
    <source>
        <dbReference type="ARBA" id="ARBA00010169"/>
    </source>
</evidence>
<comment type="similarity">
    <text evidence="1">Belongs to the CutA family.</text>
</comment>
<dbReference type="GO" id="GO:0010038">
    <property type="term" value="P:response to metal ion"/>
    <property type="evidence" value="ECO:0007669"/>
    <property type="project" value="InterPro"/>
</dbReference>
<dbReference type="Proteomes" id="UP000003165">
    <property type="component" value="Unassembled WGS sequence"/>
</dbReference>
<proteinExistence type="inferred from homology"/>
<dbReference type="EMBL" id="ACIS01000007">
    <property type="protein sequence ID" value="EEG08026.1"/>
    <property type="molecule type" value="Genomic_DNA"/>
</dbReference>
<keyword evidence="3" id="KW-1185">Reference proteome</keyword>
<dbReference type="GO" id="GO:0005507">
    <property type="term" value="F:copper ion binding"/>
    <property type="evidence" value="ECO:0007669"/>
    <property type="project" value="TreeGrafter"/>
</dbReference>
<accession>B9Z629</accession>
<sequence length="114" mass="12568">MSENKCLLVLCNTPDRATASRIARQLVEERLAACVNILPAVQSVYRWQGRIEEATEVPLLVKTTKRAYAGLERRLVELHPYEVPEIVACDIASGLPAYLTWVAGEVLSSTGRGT</sequence>
<dbReference type="RefSeq" id="WP_008954834.1">
    <property type="nucleotide sequence ID" value="NZ_ACIS01000007.1"/>
</dbReference>
<evidence type="ECO:0000313" key="2">
    <source>
        <dbReference type="EMBL" id="EEG08026.1"/>
    </source>
</evidence>
<reference evidence="2 3" key="1">
    <citation type="submission" date="2009-02" db="EMBL/GenBank/DDBJ databases">
        <title>Sequencing of the draft genome and assembly of Lutiella nitroferrum 2002.</title>
        <authorList>
            <consortium name="US DOE Joint Genome Institute (JGI-PGF)"/>
            <person name="Lucas S."/>
            <person name="Copeland A."/>
            <person name="Lapidus A."/>
            <person name="Glavina del Rio T."/>
            <person name="Tice H."/>
            <person name="Bruce D."/>
            <person name="Goodwin L."/>
            <person name="Pitluck S."/>
            <person name="Larimer F."/>
            <person name="Land M.L."/>
            <person name="Hauser L."/>
            <person name="Coates J.D."/>
        </authorList>
    </citation>
    <scope>NUCLEOTIDE SEQUENCE [LARGE SCALE GENOMIC DNA]</scope>
    <source>
        <strain evidence="2 3">2002</strain>
    </source>
</reference>
<dbReference type="PANTHER" id="PTHR23419:SF8">
    <property type="entry name" value="FI09726P"/>
    <property type="match status" value="1"/>
</dbReference>
<comment type="caution">
    <text evidence="2">The sequence shown here is derived from an EMBL/GenBank/DDBJ whole genome shotgun (WGS) entry which is preliminary data.</text>
</comment>
<dbReference type="SUPFAM" id="SSF54913">
    <property type="entry name" value="GlnB-like"/>
    <property type="match status" value="1"/>
</dbReference>
<dbReference type="InterPro" id="IPR011322">
    <property type="entry name" value="N-reg_PII-like_a/b"/>
</dbReference>
<dbReference type="AlphaFoldDB" id="B9Z629"/>
<dbReference type="InterPro" id="IPR015867">
    <property type="entry name" value="N-reg_PII/ATP_PRibTrfase_C"/>
</dbReference>
<gene>
    <name evidence="2" type="ORF">FuraDRAFT_2814</name>
</gene>
<dbReference type="PANTHER" id="PTHR23419">
    <property type="entry name" value="DIVALENT CATION TOLERANCE CUTA-RELATED"/>
    <property type="match status" value="1"/>
</dbReference>